<dbReference type="AlphaFoldDB" id="X1F1K8"/>
<reference evidence="1" key="1">
    <citation type="journal article" date="2014" name="Front. Microbiol.">
        <title>High frequency of phylogenetically diverse reductive dehalogenase-homologous genes in deep subseafloor sedimentary metagenomes.</title>
        <authorList>
            <person name="Kawai M."/>
            <person name="Futagami T."/>
            <person name="Toyoda A."/>
            <person name="Takaki Y."/>
            <person name="Nishi S."/>
            <person name="Hori S."/>
            <person name="Arai W."/>
            <person name="Tsubouchi T."/>
            <person name="Morono Y."/>
            <person name="Uchiyama I."/>
            <person name="Ito T."/>
            <person name="Fujiyama A."/>
            <person name="Inagaki F."/>
            <person name="Takami H."/>
        </authorList>
    </citation>
    <scope>NUCLEOTIDE SEQUENCE</scope>
    <source>
        <strain evidence="1">Expedition CK06-06</strain>
    </source>
</reference>
<protein>
    <submittedName>
        <fullName evidence="1">Uncharacterized protein</fullName>
    </submittedName>
</protein>
<sequence>EEENNNKNLPIGIGADNLIQMAEFAEKRVGAINRIKRVALKVTNVRDWTNQNGNPYLQVSGSEKVARLFGISWRVDEPQLTTEEDGHFSYSYKGYFTFGLATIEFEGSRGSKDPFFSIFSSPLPFHSS</sequence>
<name>X1F1K8_9ZZZZ</name>
<organism evidence="1">
    <name type="scientific">marine sediment metagenome</name>
    <dbReference type="NCBI Taxonomy" id="412755"/>
    <lineage>
        <taxon>unclassified sequences</taxon>
        <taxon>metagenomes</taxon>
        <taxon>ecological metagenomes</taxon>
    </lineage>
</organism>
<proteinExistence type="predicted"/>
<evidence type="ECO:0000313" key="1">
    <source>
        <dbReference type="EMBL" id="GAH14703.1"/>
    </source>
</evidence>
<comment type="caution">
    <text evidence="1">The sequence shown here is derived from an EMBL/GenBank/DDBJ whole genome shotgun (WGS) entry which is preliminary data.</text>
</comment>
<feature type="non-terminal residue" evidence="1">
    <location>
        <position position="1"/>
    </location>
</feature>
<dbReference type="EMBL" id="BART01035458">
    <property type="protein sequence ID" value="GAH14703.1"/>
    <property type="molecule type" value="Genomic_DNA"/>
</dbReference>
<gene>
    <name evidence="1" type="ORF">S01H4_60215</name>
</gene>
<accession>X1F1K8</accession>